<evidence type="ECO:0000313" key="1">
    <source>
        <dbReference type="EMBL" id="MCF3948392.1"/>
    </source>
</evidence>
<dbReference type="InterPro" id="IPR029052">
    <property type="entry name" value="Metallo-depent_PP-like"/>
</dbReference>
<dbReference type="Gene3D" id="3.30.750.180">
    <property type="entry name" value="GpdQ, beta-strand dimerisation domain"/>
    <property type="match status" value="1"/>
</dbReference>
<reference evidence="1 2" key="1">
    <citation type="submission" date="2022-01" db="EMBL/GenBank/DDBJ databases">
        <authorList>
            <person name="Won M."/>
            <person name="Kim S.-J."/>
            <person name="Kwon S.-W."/>
        </authorList>
    </citation>
    <scope>NUCLEOTIDE SEQUENCE [LARGE SCALE GENOMIC DNA]</scope>
    <source>
        <strain evidence="1 2">KCTC 23505</strain>
    </source>
</reference>
<dbReference type="SUPFAM" id="SSF56300">
    <property type="entry name" value="Metallo-dependent phosphatases"/>
    <property type="match status" value="1"/>
</dbReference>
<gene>
    <name evidence="1" type="ORF">L2A60_17105</name>
</gene>
<organism evidence="1 2">
    <name type="scientific">Acidiphilium iwatense</name>
    <dbReference type="NCBI Taxonomy" id="768198"/>
    <lineage>
        <taxon>Bacteria</taxon>
        <taxon>Pseudomonadati</taxon>
        <taxon>Pseudomonadota</taxon>
        <taxon>Alphaproteobacteria</taxon>
        <taxon>Acetobacterales</taxon>
        <taxon>Acidocellaceae</taxon>
        <taxon>Acidiphilium</taxon>
    </lineage>
</organism>
<evidence type="ECO:0000313" key="2">
    <source>
        <dbReference type="Proteomes" id="UP001521209"/>
    </source>
</evidence>
<dbReference type="RefSeq" id="WP_235705676.1">
    <property type="nucleotide sequence ID" value="NZ_JAKGBZ010000050.1"/>
</dbReference>
<evidence type="ECO:0008006" key="3">
    <source>
        <dbReference type="Google" id="ProtNLM"/>
    </source>
</evidence>
<comment type="caution">
    <text evidence="1">The sequence shown here is derived from an EMBL/GenBank/DDBJ whole genome shotgun (WGS) entry which is preliminary data.</text>
</comment>
<dbReference type="InterPro" id="IPR042281">
    <property type="entry name" value="GpdQ_beta-strand"/>
</dbReference>
<name>A0ABS9E057_9PROT</name>
<protein>
    <recommendedName>
        <fullName evidence="3">Metallophosphoesterase</fullName>
    </recommendedName>
</protein>
<proteinExistence type="predicted"/>
<accession>A0ABS9E057</accession>
<keyword evidence="2" id="KW-1185">Reference proteome</keyword>
<dbReference type="EMBL" id="JAKGBZ010000050">
    <property type="protein sequence ID" value="MCF3948392.1"/>
    <property type="molecule type" value="Genomic_DNA"/>
</dbReference>
<sequence length="111" mass="12325">MSRYLNLTDSDEFAAIIATHHQVERIVCGHHHRSIVGRVDHAVAIIAPSVAHQWALDFDPKAPAALVFEPPAFMLHRWSATDGMSSHVIYVESYLGPFPGLTDPEYPGRPL</sequence>
<dbReference type="Proteomes" id="UP001521209">
    <property type="component" value="Unassembled WGS sequence"/>
</dbReference>